<dbReference type="EMBL" id="CP083239">
    <property type="protein sequence ID" value="UOK73020.1"/>
    <property type="molecule type" value="Genomic_DNA"/>
</dbReference>
<accession>A0A9E7A1X4</accession>
<sequence length="86" mass="8685">MADPFATHAATPTAPARKCFDITPNNDTDLPTVPKALYCNGAGTLKVTLVDGGTSTFTVAGAGPLDISPVRVWAAGTTVASLIGLL</sequence>
<dbReference type="KEGG" id="apol:K9D25_10125"/>
<dbReference type="Proteomes" id="UP000831684">
    <property type="component" value="Chromosome"/>
</dbReference>
<protein>
    <submittedName>
        <fullName evidence="1">Uncharacterized protein</fullName>
    </submittedName>
</protein>
<organism evidence="1 2">
    <name type="scientific">Ancylobacter polymorphus</name>
    <dbReference type="NCBI Taxonomy" id="223390"/>
    <lineage>
        <taxon>Bacteria</taxon>
        <taxon>Pseudomonadati</taxon>
        <taxon>Pseudomonadota</taxon>
        <taxon>Alphaproteobacteria</taxon>
        <taxon>Hyphomicrobiales</taxon>
        <taxon>Xanthobacteraceae</taxon>
        <taxon>Ancylobacter</taxon>
    </lineage>
</organism>
<proteinExistence type="predicted"/>
<reference evidence="1" key="1">
    <citation type="submission" date="2021-09" db="EMBL/GenBank/DDBJ databases">
        <title>Network and meta-omics reveal the key degrader and cooperation patterns in an efficient 1,4-dioxane-degrading microbial community.</title>
        <authorList>
            <person name="Dai C."/>
        </authorList>
    </citation>
    <scope>NUCLEOTIDE SEQUENCE</scope>
    <source>
        <strain evidence="1">ZM13</strain>
    </source>
</reference>
<name>A0A9E7A1X4_9HYPH</name>
<evidence type="ECO:0000313" key="1">
    <source>
        <dbReference type="EMBL" id="UOK73020.1"/>
    </source>
</evidence>
<dbReference type="AlphaFoldDB" id="A0A9E7A1X4"/>
<dbReference type="RefSeq" id="WP_244450713.1">
    <property type="nucleotide sequence ID" value="NZ_CP083239.1"/>
</dbReference>
<evidence type="ECO:0000313" key="2">
    <source>
        <dbReference type="Proteomes" id="UP000831684"/>
    </source>
</evidence>
<gene>
    <name evidence="1" type="ORF">K9D25_10125</name>
</gene>